<dbReference type="AlphaFoldDB" id="R7U5K7"/>
<name>R7U5K7_CAPTE</name>
<protein>
    <recommendedName>
        <fullName evidence="5">SGNH domain-containing protein</fullName>
    </recommendedName>
</protein>
<proteinExistence type="predicted"/>
<dbReference type="HOGENOM" id="CLU_038092_0_0_1"/>
<evidence type="ECO:0000256" key="1">
    <source>
        <dbReference type="SAM" id="Phobius"/>
    </source>
</evidence>
<evidence type="ECO:0000313" key="3">
    <source>
        <dbReference type="EnsemblMetazoa" id="CapteP223203"/>
    </source>
</evidence>
<evidence type="ECO:0008006" key="5">
    <source>
        <dbReference type="Google" id="ProtNLM"/>
    </source>
</evidence>
<dbReference type="EMBL" id="AMQN01009178">
    <property type="status" value="NOT_ANNOTATED_CDS"/>
    <property type="molecule type" value="Genomic_DNA"/>
</dbReference>
<feature type="transmembrane region" description="Helical" evidence="1">
    <location>
        <begin position="7"/>
        <end position="26"/>
    </location>
</feature>
<dbReference type="Proteomes" id="UP000014760">
    <property type="component" value="Unassembled WGS sequence"/>
</dbReference>
<keyword evidence="4" id="KW-1185">Reference proteome</keyword>
<reference evidence="4" key="1">
    <citation type="submission" date="2012-12" db="EMBL/GenBank/DDBJ databases">
        <authorList>
            <person name="Hellsten U."/>
            <person name="Grimwood J."/>
            <person name="Chapman J.A."/>
            <person name="Shapiro H."/>
            <person name="Aerts A."/>
            <person name="Otillar R.P."/>
            <person name="Terry A.Y."/>
            <person name="Boore J.L."/>
            <person name="Simakov O."/>
            <person name="Marletaz F."/>
            <person name="Cho S.-J."/>
            <person name="Edsinger-Gonzales E."/>
            <person name="Havlak P."/>
            <person name="Kuo D.-H."/>
            <person name="Larsson T."/>
            <person name="Lv J."/>
            <person name="Arendt D."/>
            <person name="Savage R."/>
            <person name="Osoegawa K."/>
            <person name="de Jong P."/>
            <person name="Lindberg D.R."/>
            <person name="Seaver E.C."/>
            <person name="Weisblat D.A."/>
            <person name="Putnam N.H."/>
            <person name="Grigoriev I.V."/>
            <person name="Rokhsar D.S."/>
        </authorList>
    </citation>
    <scope>NUCLEOTIDE SEQUENCE</scope>
    <source>
        <strain evidence="4">I ESC-2004</strain>
    </source>
</reference>
<evidence type="ECO:0000313" key="2">
    <source>
        <dbReference type="EMBL" id="ELU01655.1"/>
    </source>
</evidence>
<accession>R7U5K7</accession>
<keyword evidence="1" id="KW-1133">Transmembrane helix</keyword>
<keyword evidence="1" id="KW-0472">Membrane</keyword>
<organism evidence="2">
    <name type="scientific">Capitella teleta</name>
    <name type="common">Polychaete worm</name>
    <dbReference type="NCBI Taxonomy" id="283909"/>
    <lineage>
        <taxon>Eukaryota</taxon>
        <taxon>Metazoa</taxon>
        <taxon>Spiralia</taxon>
        <taxon>Lophotrochozoa</taxon>
        <taxon>Annelida</taxon>
        <taxon>Polychaeta</taxon>
        <taxon>Sedentaria</taxon>
        <taxon>Scolecida</taxon>
        <taxon>Capitellidae</taxon>
        <taxon>Capitella</taxon>
    </lineage>
</organism>
<dbReference type="EnsemblMetazoa" id="CapteT223203">
    <property type="protein sequence ID" value="CapteP223203"/>
    <property type="gene ID" value="CapteG223203"/>
</dbReference>
<dbReference type="EMBL" id="KB304845">
    <property type="protein sequence ID" value="ELU01655.1"/>
    <property type="molecule type" value="Genomic_DNA"/>
</dbReference>
<dbReference type="OrthoDB" id="6319519at2759"/>
<sequence>MWSLVRWLLLVWSLLTIYLVIALYRLTHHYTFADDTRTLGSSPPNTKPACSASLLREYFREHHRFPMEGHWDKGLNSFLPDICTFKITDPGTCFANKDVKHMLIMGDSNGSRFFEAFMNLFGRWGMSCTKHRGEHYSDNIPGKDYFSSGDKYLESIMVPGKRGCRTCGSAVMACNRRDGKQILFEYVALYSLSDRSLYLNGSLTGRNSPDDKHYFPDADNFAEFIWRVYYANDHPDFLIMFSPFNHEVMDNNVTQFRDVLSKFLSLIEERTQNKMKTYWLTTPIENIARKPVWWQDKTYEGMTSVEKVHLMNYMLYNILESRLLDPQSGVLGFFETFEITRPHPELSEDGVHLVSNYYNFISKSLIYTICQD</sequence>
<evidence type="ECO:0000313" key="4">
    <source>
        <dbReference type="Proteomes" id="UP000014760"/>
    </source>
</evidence>
<keyword evidence="1" id="KW-0812">Transmembrane</keyword>
<reference evidence="2 4" key="2">
    <citation type="journal article" date="2013" name="Nature">
        <title>Insights into bilaterian evolution from three spiralian genomes.</title>
        <authorList>
            <person name="Simakov O."/>
            <person name="Marletaz F."/>
            <person name="Cho S.J."/>
            <person name="Edsinger-Gonzales E."/>
            <person name="Havlak P."/>
            <person name="Hellsten U."/>
            <person name="Kuo D.H."/>
            <person name="Larsson T."/>
            <person name="Lv J."/>
            <person name="Arendt D."/>
            <person name="Savage R."/>
            <person name="Osoegawa K."/>
            <person name="de Jong P."/>
            <person name="Grimwood J."/>
            <person name="Chapman J.A."/>
            <person name="Shapiro H."/>
            <person name="Aerts A."/>
            <person name="Otillar R.P."/>
            <person name="Terry A.Y."/>
            <person name="Boore J.L."/>
            <person name="Grigoriev I.V."/>
            <person name="Lindberg D.R."/>
            <person name="Seaver E.C."/>
            <person name="Weisblat D.A."/>
            <person name="Putnam N.H."/>
            <person name="Rokhsar D.S."/>
        </authorList>
    </citation>
    <scope>NUCLEOTIDE SEQUENCE</scope>
    <source>
        <strain evidence="2 4">I ESC-2004</strain>
    </source>
</reference>
<reference evidence="3" key="3">
    <citation type="submission" date="2015-06" db="UniProtKB">
        <authorList>
            <consortium name="EnsemblMetazoa"/>
        </authorList>
    </citation>
    <scope>IDENTIFICATION</scope>
</reference>
<dbReference type="EMBL" id="AMQN01009177">
    <property type="status" value="NOT_ANNOTATED_CDS"/>
    <property type="molecule type" value="Genomic_DNA"/>
</dbReference>
<gene>
    <name evidence="2" type="ORF">CAPTEDRAFT_223203</name>
</gene>